<reference evidence="4 8" key="3">
    <citation type="submission" date="2018-10" db="EMBL/GenBank/DDBJ databases">
        <title>Cultivation of a novel Methanohalophilus strain from Kebrit Deep of the Red Sea and a genomic comparison of members of the genus Methanohalophilus.</title>
        <authorList>
            <person name="Guan Y."/>
            <person name="Ngugi D.K."/>
            <person name="Stingl U."/>
        </authorList>
    </citation>
    <scope>NUCLEOTIDE SEQUENCE [LARGE SCALE GENOMIC DNA]</scope>
    <source>
        <strain evidence="4 8">DSM 3094</strain>
    </source>
</reference>
<name>A0A1L3Q2P2_9EURY</name>
<dbReference type="Proteomes" id="UP000186879">
    <property type="component" value="Chromosome"/>
</dbReference>
<keyword evidence="1" id="KW-1133">Transmembrane helix</keyword>
<protein>
    <submittedName>
        <fullName evidence="5">Thioredoxin</fullName>
    </submittedName>
</protein>
<dbReference type="Pfam" id="PF00085">
    <property type="entry name" value="Thioredoxin"/>
    <property type="match status" value="1"/>
</dbReference>
<proteinExistence type="predicted"/>
<gene>
    <name evidence="3" type="ORF">BHR79_06280</name>
    <name evidence="4" type="ORF">EFE40_03975</name>
    <name evidence="5" type="ORF">SAMN04515625_1255</name>
</gene>
<evidence type="ECO:0000259" key="2">
    <source>
        <dbReference type="PROSITE" id="PS51352"/>
    </source>
</evidence>
<dbReference type="Gene3D" id="3.40.30.10">
    <property type="entry name" value="Glutaredoxin"/>
    <property type="match status" value="1"/>
</dbReference>
<evidence type="ECO:0000313" key="3">
    <source>
        <dbReference type="EMBL" id="APH39129.1"/>
    </source>
</evidence>
<dbReference type="Proteomes" id="UP000198669">
    <property type="component" value="Unassembled WGS sequence"/>
</dbReference>
<dbReference type="EMBL" id="CP017921">
    <property type="protein sequence ID" value="APH39129.1"/>
    <property type="molecule type" value="Genomic_DNA"/>
</dbReference>
<dbReference type="RefSeq" id="WP_072561565.1">
    <property type="nucleotide sequence ID" value="NZ_FNMU01000003.1"/>
</dbReference>
<sequence>MIAGNRIIYGFVLIVMLLAFMAAGCTTPEVNQQQETIVQESNIKDIEQLNTLLEEEPVLIKFGSPTCAPCRDQDIILDIIADDYEGEASVIMVNINEERDAASFFGVYSIPDMSVIAGIKDDRYLFMGPDGNVSFDRGSTRYVGLTDGNILRQALDNAIAYRQNNTS</sequence>
<dbReference type="PANTHER" id="PTHR45663:SF11">
    <property type="entry name" value="GEO12009P1"/>
    <property type="match status" value="1"/>
</dbReference>
<dbReference type="STRING" id="2177.BHR79_06280"/>
<evidence type="ECO:0000313" key="5">
    <source>
        <dbReference type="EMBL" id="SDW58244.1"/>
    </source>
</evidence>
<dbReference type="GO" id="GO:0015035">
    <property type="term" value="F:protein-disulfide reductase activity"/>
    <property type="evidence" value="ECO:0007669"/>
    <property type="project" value="TreeGrafter"/>
</dbReference>
<keyword evidence="1" id="KW-0812">Transmembrane</keyword>
<dbReference type="EMBL" id="FNMU01000003">
    <property type="protein sequence ID" value="SDW58244.1"/>
    <property type="molecule type" value="Genomic_DNA"/>
</dbReference>
<dbReference type="PROSITE" id="PS51352">
    <property type="entry name" value="THIOREDOXIN_2"/>
    <property type="match status" value="1"/>
</dbReference>
<accession>A0A1L3Q2P2</accession>
<dbReference type="CDD" id="cd02947">
    <property type="entry name" value="TRX_family"/>
    <property type="match status" value="1"/>
</dbReference>
<dbReference type="AlphaFoldDB" id="A0A1L3Q2P2"/>
<dbReference type="InterPro" id="IPR036249">
    <property type="entry name" value="Thioredoxin-like_sf"/>
</dbReference>
<evidence type="ECO:0000256" key="1">
    <source>
        <dbReference type="SAM" id="Phobius"/>
    </source>
</evidence>
<keyword evidence="6" id="KW-1185">Reference proteome</keyword>
<feature type="transmembrane region" description="Helical" evidence="1">
    <location>
        <begin position="7"/>
        <end position="24"/>
    </location>
</feature>
<reference evidence="3 6" key="1">
    <citation type="submission" date="2016-10" db="EMBL/GenBank/DDBJ databases">
        <title>Methanohalophilus halophilus.</title>
        <authorList>
            <person name="L'haridon S."/>
        </authorList>
    </citation>
    <scope>NUCLEOTIDE SEQUENCE [LARGE SCALE GENOMIC DNA]</scope>
    <source>
        <strain evidence="3 6">Z-7982</strain>
    </source>
</reference>
<evidence type="ECO:0000313" key="7">
    <source>
        <dbReference type="Proteomes" id="UP000198669"/>
    </source>
</evidence>
<evidence type="ECO:0000313" key="4">
    <source>
        <dbReference type="EMBL" id="RNI09815.1"/>
    </source>
</evidence>
<dbReference type="PROSITE" id="PS51257">
    <property type="entry name" value="PROKAR_LIPOPROTEIN"/>
    <property type="match status" value="1"/>
</dbReference>
<feature type="domain" description="Thioredoxin" evidence="2">
    <location>
        <begin position="21"/>
        <end position="160"/>
    </location>
</feature>
<evidence type="ECO:0000313" key="6">
    <source>
        <dbReference type="Proteomes" id="UP000186879"/>
    </source>
</evidence>
<dbReference type="SUPFAM" id="SSF52833">
    <property type="entry name" value="Thioredoxin-like"/>
    <property type="match status" value="1"/>
</dbReference>
<dbReference type="InterPro" id="IPR013766">
    <property type="entry name" value="Thioredoxin_domain"/>
</dbReference>
<evidence type="ECO:0000313" key="8">
    <source>
        <dbReference type="Proteomes" id="UP000267921"/>
    </source>
</evidence>
<dbReference type="EMBL" id="RJJG01000003">
    <property type="protein sequence ID" value="RNI09815.1"/>
    <property type="molecule type" value="Genomic_DNA"/>
</dbReference>
<dbReference type="KEGG" id="mhaz:BHR79_06280"/>
<organism evidence="3 6">
    <name type="scientific">Methanohalophilus halophilus</name>
    <dbReference type="NCBI Taxonomy" id="2177"/>
    <lineage>
        <taxon>Archaea</taxon>
        <taxon>Methanobacteriati</taxon>
        <taxon>Methanobacteriota</taxon>
        <taxon>Stenosarchaea group</taxon>
        <taxon>Methanomicrobia</taxon>
        <taxon>Methanosarcinales</taxon>
        <taxon>Methanosarcinaceae</taxon>
        <taxon>Methanohalophilus</taxon>
    </lineage>
</organism>
<dbReference type="Proteomes" id="UP000267921">
    <property type="component" value="Unassembled WGS sequence"/>
</dbReference>
<reference evidence="5 7" key="2">
    <citation type="submission" date="2016-10" db="EMBL/GenBank/DDBJ databases">
        <authorList>
            <person name="de Groot N.N."/>
        </authorList>
    </citation>
    <scope>NUCLEOTIDE SEQUENCE [LARGE SCALE GENOMIC DNA]</scope>
    <source>
        <strain evidence="5 7">Z-7982</strain>
    </source>
</reference>
<dbReference type="GO" id="GO:0005737">
    <property type="term" value="C:cytoplasm"/>
    <property type="evidence" value="ECO:0007669"/>
    <property type="project" value="TreeGrafter"/>
</dbReference>
<dbReference type="PANTHER" id="PTHR45663">
    <property type="entry name" value="GEO12009P1"/>
    <property type="match status" value="1"/>
</dbReference>
<keyword evidence="1" id="KW-0472">Membrane</keyword>